<keyword evidence="3 5" id="KW-1133">Transmembrane helix</keyword>
<evidence type="ECO:0000256" key="3">
    <source>
        <dbReference type="ARBA" id="ARBA00022989"/>
    </source>
</evidence>
<evidence type="ECO:0000259" key="6">
    <source>
        <dbReference type="Pfam" id="PF04932"/>
    </source>
</evidence>
<dbReference type="PANTHER" id="PTHR37422">
    <property type="entry name" value="TEICHURONIC ACID BIOSYNTHESIS PROTEIN TUAE"/>
    <property type="match status" value="1"/>
</dbReference>
<dbReference type="AlphaFoldDB" id="A0A2K8L923"/>
<dbReference type="Proteomes" id="UP000231637">
    <property type="component" value="Chromosome"/>
</dbReference>
<accession>A0A2K8L923</accession>
<keyword evidence="7" id="KW-0436">Ligase</keyword>
<name>A0A2K8L923_9PROT</name>
<protein>
    <submittedName>
        <fullName evidence="7">O-antigen ligase</fullName>
    </submittedName>
</protein>
<dbReference type="EMBL" id="CP018800">
    <property type="protein sequence ID" value="ATX81434.1"/>
    <property type="molecule type" value="Genomic_DNA"/>
</dbReference>
<evidence type="ECO:0000256" key="1">
    <source>
        <dbReference type="ARBA" id="ARBA00004141"/>
    </source>
</evidence>
<dbReference type="KEGG" id="mfn:Ga0123462_0563"/>
<feature type="transmembrane region" description="Helical" evidence="5">
    <location>
        <begin position="117"/>
        <end position="140"/>
    </location>
</feature>
<dbReference type="Pfam" id="PF04932">
    <property type="entry name" value="Wzy_C"/>
    <property type="match status" value="1"/>
</dbReference>
<sequence length="413" mass="45782">MLPQLAEKALPIVGAVLCLGALAFPYSVAMTNVMLGIALGLGMLSGLLWQGLLELWRSHRNLAGWMAAYFLLLVSGVLWSLNMQFGLETAAHYWFWLLLPLMLAVMRDGVWHRRFGLALSVALTLNLVLCVLQRFGLYVVENSGSWTENATGHIGHIGFGLIYGIWAAWLLHRGWQRRGALRWLAWGLAGWSWVMVFAAQGRAGYIVTVALIFIVVAKHTRLSLRTLLLAGISVLLLGLVAVSSDAGKARMQDTFEKVQGVMEGDVQKADPRWSFWLIGWEAWKQHPVLGVGTGGYAEASARLYEQRPDLVYSGLEKYPPSHPHNMYVQVFSSWGPAGLIVLAGWLLSWIRCGMRMELEGQRHAIVVTLSGVAFAVDSIFSPTPEQHFSGIFLAMMLAFGMARTEMDVKGEKE</sequence>
<evidence type="ECO:0000256" key="5">
    <source>
        <dbReference type="SAM" id="Phobius"/>
    </source>
</evidence>
<evidence type="ECO:0000256" key="2">
    <source>
        <dbReference type="ARBA" id="ARBA00022692"/>
    </source>
</evidence>
<feature type="transmembrane region" description="Helical" evidence="5">
    <location>
        <begin position="62"/>
        <end position="81"/>
    </location>
</feature>
<reference evidence="7 8" key="1">
    <citation type="submission" date="2016-12" db="EMBL/GenBank/DDBJ databases">
        <title>Isolation and genomic insights into novel planktonic Zetaproteobacteria from stratified waters of the Chesapeake Bay.</title>
        <authorList>
            <person name="McAllister S.M."/>
            <person name="Kato S."/>
            <person name="Chan C.S."/>
            <person name="Chiu B.K."/>
            <person name="Field E.K."/>
        </authorList>
    </citation>
    <scope>NUCLEOTIDE SEQUENCE [LARGE SCALE GENOMIC DNA]</scope>
    <source>
        <strain evidence="7 8">CP-8</strain>
    </source>
</reference>
<keyword evidence="2 5" id="KW-0812">Transmembrane</keyword>
<keyword evidence="4 5" id="KW-0472">Membrane</keyword>
<evidence type="ECO:0000313" key="7">
    <source>
        <dbReference type="EMBL" id="ATX81434.1"/>
    </source>
</evidence>
<dbReference type="GO" id="GO:0016874">
    <property type="term" value="F:ligase activity"/>
    <property type="evidence" value="ECO:0007669"/>
    <property type="project" value="UniProtKB-KW"/>
</dbReference>
<dbReference type="PANTHER" id="PTHR37422:SF13">
    <property type="entry name" value="LIPOPOLYSACCHARIDE BIOSYNTHESIS PROTEIN PA4999-RELATED"/>
    <property type="match status" value="1"/>
</dbReference>
<keyword evidence="8" id="KW-1185">Reference proteome</keyword>
<evidence type="ECO:0000313" key="8">
    <source>
        <dbReference type="Proteomes" id="UP000231637"/>
    </source>
</evidence>
<gene>
    <name evidence="7" type="ORF">Ga0123462_0563</name>
</gene>
<feature type="transmembrane region" description="Helical" evidence="5">
    <location>
        <begin position="227"/>
        <end position="244"/>
    </location>
</feature>
<proteinExistence type="predicted"/>
<dbReference type="GO" id="GO:0016020">
    <property type="term" value="C:membrane"/>
    <property type="evidence" value="ECO:0007669"/>
    <property type="project" value="UniProtKB-SubCell"/>
</dbReference>
<feature type="transmembrane region" description="Helical" evidence="5">
    <location>
        <begin position="326"/>
        <end position="350"/>
    </location>
</feature>
<feature type="domain" description="O-antigen ligase-related" evidence="6">
    <location>
        <begin position="191"/>
        <end position="342"/>
    </location>
</feature>
<feature type="transmembrane region" description="Helical" evidence="5">
    <location>
        <begin position="33"/>
        <end position="50"/>
    </location>
</feature>
<feature type="transmembrane region" description="Helical" evidence="5">
    <location>
        <begin position="93"/>
        <end position="110"/>
    </location>
</feature>
<comment type="subcellular location">
    <subcellularLocation>
        <location evidence="1">Membrane</location>
        <topology evidence="1">Multi-pass membrane protein</topology>
    </subcellularLocation>
</comment>
<evidence type="ECO:0000256" key="4">
    <source>
        <dbReference type="ARBA" id="ARBA00023136"/>
    </source>
</evidence>
<dbReference type="InterPro" id="IPR007016">
    <property type="entry name" value="O-antigen_ligase-rel_domated"/>
</dbReference>
<dbReference type="InterPro" id="IPR051533">
    <property type="entry name" value="WaaL-like"/>
</dbReference>
<feature type="transmembrane region" description="Helical" evidence="5">
    <location>
        <begin position="152"/>
        <end position="171"/>
    </location>
</feature>
<organism evidence="7 8">
    <name type="scientific">Mariprofundus ferrinatatus</name>
    <dbReference type="NCBI Taxonomy" id="1921087"/>
    <lineage>
        <taxon>Bacteria</taxon>
        <taxon>Pseudomonadati</taxon>
        <taxon>Pseudomonadota</taxon>
        <taxon>Candidatius Mariprofundia</taxon>
        <taxon>Mariprofundales</taxon>
        <taxon>Mariprofundaceae</taxon>
        <taxon>Mariprofundus</taxon>
    </lineage>
</organism>
<feature type="transmembrane region" description="Helical" evidence="5">
    <location>
        <begin position="203"/>
        <end position="220"/>
    </location>
</feature>